<dbReference type="InterPro" id="IPR000600">
    <property type="entry name" value="ROK"/>
</dbReference>
<evidence type="ECO:0000313" key="2">
    <source>
        <dbReference type="EMBL" id="NKE69199.1"/>
    </source>
</evidence>
<dbReference type="AlphaFoldDB" id="A0A7X6DLD7"/>
<accession>A0A7X6DLD7</accession>
<proteinExistence type="inferred from homology"/>
<sequence>MDRLSTCVIGIDLGGTYIKGAALDLTGQILSEGKIATEVAQGQERVLNNVAGLIADLCKMSGGRSLAGVGLGVPGALDFKEGRIIESPNFPGWDNFPIRSQVEKAVGVPVVIENDASAAAMGERWVGAAQNLDNFLLITLGTGVGGGLVLDGRLWSGETGKAGEVGHMKITPDGPPCGCGSTGCLEVYASSTALVRMAQEEWRRVEGNAAAPAAWITSSGLADAAEQHHPIAEAVFRKMAYYLGIGIANVANLLDIHHFILSGGVSNAFHLFEKPLRQEAARHAFGMTPEEALKRIIIRRALLGESAGMIGAGHLVHLAAKNNGK</sequence>
<organism evidence="2 3">
    <name type="scientific">Candidatus Manganitrophus noduliformans</name>
    <dbReference type="NCBI Taxonomy" id="2606439"/>
    <lineage>
        <taxon>Bacteria</taxon>
        <taxon>Pseudomonadati</taxon>
        <taxon>Nitrospirota</taxon>
        <taxon>Nitrospiria</taxon>
        <taxon>Candidatus Troglogloeales</taxon>
        <taxon>Candidatus Manganitrophaceae</taxon>
        <taxon>Candidatus Manganitrophus</taxon>
    </lineage>
</organism>
<keyword evidence="3" id="KW-1185">Reference proteome</keyword>
<protein>
    <submittedName>
        <fullName evidence="2">ROK family protein</fullName>
    </submittedName>
</protein>
<dbReference type="Pfam" id="PF00480">
    <property type="entry name" value="ROK"/>
    <property type="match status" value="1"/>
</dbReference>
<comment type="similarity">
    <text evidence="1">Belongs to the ROK (NagC/XylR) family.</text>
</comment>
<dbReference type="Proteomes" id="UP000534783">
    <property type="component" value="Unassembled WGS sequence"/>
</dbReference>
<evidence type="ECO:0000313" key="3">
    <source>
        <dbReference type="Proteomes" id="UP000534783"/>
    </source>
</evidence>
<dbReference type="RefSeq" id="WP_168057517.1">
    <property type="nucleotide sequence ID" value="NZ_VTOW01000001.1"/>
</dbReference>
<dbReference type="PROSITE" id="PS01125">
    <property type="entry name" value="ROK"/>
    <property type="match status" value="1"/>
</dbReference>
<dbReference type="InterPro" id="IPR049874">
    <property type="entry name" value="ROK_cs"/>
</dbReference>
<gene>
    <name evidence="2" type="ORF">MNODULE_00330</name>
</gene>
<dbReference type="EMBL" id="VTOW01000001">
    <property type="protein sequence ID" value="NKE69199.1"/>
    <property type="molecule type" value="Genomic_DNA"/>
</dbReference>
<dbReference type="SUPFAM" id="SSF53067">
    <property type="entry name" value="Actin-like ATPase domain"/>
    <property type="match status" value="1"/>
</dbReference>
<dbReference type="InterPro" id="IPR043129">
    <property type="entry name" value="ATPase_NBD"/>
</dbReference>
<evidence type="ECO:0000256" key="1">
    <source>
        <dbReference type="ARBA" id="ARBA00006479"/>
    </source>
</evidence>
<name>A0A7X6DLD7_9BACT</name>
<dbReference type="Gene3D" id="3.30.420.40">
    <property type="match status" value="2"/>
</dbReference>
<dbReference type="PANTHER" id="PTHR18964">
    <property type="entry name" value="ROK (REPRESSOR, ORF, KINASE) FAMILY"/>
    <property type="match status" value="1"/>
</dbReference>
<comment type="caution">
    <text evidence="2">The sequence shown here is derived from an EMBL/GenBank/DDBJ whole genome shotgun (WGS) entry which is preliminary data.</text>
</comment>
<dbReference type="PANTHER" id="PTHR18964:SF149">
    <property type="entry name" value="BIFUNCTIONAL UDP-N-ACETYLGLUCOSAMINE 2-EPIMERASE_N-ACETYLMANNOSAMINE KINASE"/>
    <property type="match status" value="1"/>
</dbReference>
<reference evidence="2 3" key="1">
    <citation type="journal article" date="2020" name="Nature">
        <title>Bacterial chemolithoautotrophy via manganese oxidation.</title>
        <authorList>
            <person name="Yu H."/>
            <person name="Leadbetter J.R."/>
        </authorList>
    </citation>
    <scope>NUCLEOTIDE SEQUENCE [LARGE SCALE GENOMIC DNA]</scope>
    <source>
        <strain evidence="2 3">Mn-1</strain>
    </source>
</reference>